<feature type="region of interest" description="Disordered" evidence="1">
    <location>
        <begin position="58"/>
        <end position="79"/>
    </location>
</feature>
<name>A0ABR0KAY5_9EURO</name>
<sequence length="263" mass="28350">MSLVRKFTTRARAHARAEETILPRSRTVKYNPGTINRAKISLPTELLSTTNVQALNAPDIRSTSGASDTTSSSANSIHSDNDFSSIGTSFLTADTSSDLSPVTPMTPFSDFGLANGTDTQDFFFSKPAAATEPVPALPQRAPSHSKKAHVELSRQRSFIRSMSPPPTDIASAQDTASTRDSLAIFSQSHARPSSRDPHPFGRELAKVDEVAETFGGAGMLLDDEEQEMQAKGLRKFTVSDYLAEITGQTGGIYEDSIGLNPWI</sequence>
<proteinExistence type="predicted"/>
<accession>A0ABR0KAY5</accession>
<dbReference type="Proteomes" id="UP001345013">
    <property type="component" value="Unassembled WGS sequence"/>
</dbReference>
<evidence type="ECO:0000313" key="3">
    <source>
        <dbReference type="Proteomes" id="UP001345013"/>
    </source>
</evidence>
<gene>
    <name evidence="2" type="ORF">LTR24_004806</name>
</gene>
<reference evidence="2 3" key="1">
    <citation type="submission" date="2023-08" db="EMBL/GenBank/DDBJ databases">
        <title>Black Yeasts Isolated from many extreme environments.</title>
        <authorList>
            <person name="Coleine C."/>
            <person name="Stajich J.E."/>
            <person name="Selbmann L."/>
        </authorList>
    </citation>
    <scope>NUCLEOTIDE SEQUENCE [LARGE SCALE GENOMIC DNA]</scope>
    <source>
        <strain evidence="2 3">CCFEE 5885</strain>
    </source>
</reference>
<protein>
    <submittedName>
        <fullName evidence="2">Uncharacterized protein</fullName>
    </submittedName>
</protein>
<organism evidence="2 3">
    <name type="scientific">Lithohypha guttulata</name>
    <dbReference type="NCBI Taxonomy" id="1690604"/>
    <lineage>
        <taxon>Eukaryota</taxon>
        <taxon>Fungi</taxon>
        <taxon>Dikarya</taxon>
        <taxon>Ascomycota</taxon>
        <taxon>Pezizomycotina</taxon>
        <taxon>Eurotiomycetes</taxon>
        <taxon>Chaetothyriomycetidae</taxon>
        <taxon>Chaetothyriales</taxon>
        <taxon>Trichomeriaceae</taxon>
        <taxon>Lithohypha</taxon>
    </lineage>
</organism>
<comment type="caution">
    <text evidence="2">The sequence shown here is derived from an EMBL/GenBank/DDBJ whole genome shotgun (WGS) entry which is preliminary data.</text>
</comment>
<evidence type="ECO:0000256" key="1">
    <source>
        <dbReference type="SAM" id="MobiDB-lite"/>
    </source>
</evidence>
<dbReference type="EMBL" id="JAVRRG010000051">
    <property type="protein sequence ID" value="KAK5092892.1"/>
    <property type="molecule type" value="Genomic_DNA"/>
</dbReference>
<feature type="compositionally biased region" description="Low complexity" evidence="1">
    <location>
        <begin position="62"/>
        <end position="78"/>
    </location>
</feature>
<keyword evidence="3" id="KW-1185">Reference proteome</keyword>
<evidence type="ECO:0000313" key="2">
    <source>
        <dbReference type="EMBL" id="KAK5092892.1"/>
    </source>
</evidence>